<dbReference type="PROSITE" id="PS00062">
    <property type="entry name" value="ALDOKETO_REDUCTASE_2"/>
    <property type="match status" value="1"/>
</dbReference>
<evidence type="ECO:0000313" key="8">
    <source>
        <dbReference type="EMBL" id="ETS83972.1"/>
    </source>
</evidence>
<feature type="active site" description="Proton donor" evidence="4">
    <location>
        <position position="59"/>
    </location>
</feature>
<dbReference type="KEGG" id="pfy:PFICI_05848"/>
<keyword evidence="9" id="KW-1185">Reference proteome</keyword>
<dbReference type="InterPro" id="IPR023210">
    <property type="entry name" value="NADP_OxRdtase_dom"/>
</dbReference>
<dbReference type="GeneID" id="19270861"/>
<sequence length="292" mass="32457">MAAIPKVQFPSGTKVDQLAYGTGSAWMKEVEGEVHRPTVDAIKDAINVGYRHLDGAQYYKNETELGLAVRESGIPRSEFFLTTKVFGHTDVEGQLRASLEKLGTDYIDLYMLHEPFSARGSPAALQAVWRDMEACHDKGLARNIGVSNFLVPHIKAVLETAKTKPAVNQIELHPYLPRAELVDFCQSQGITVEAFAPLTPLTKASPGPIDNVVQRLAAKYSITESAVLLRWHVERGIVVITTSSKKERLQEYLVQIPGFQLSEAEVDEIGKAGEQKLFRQYLADFFGKDVWD</sequence>
<dbReference type="EMBL" id="KI912111">
    <property type="protein sequence ID" value="ETS83972.1"/>
    <property type="molecule type" value="Genomic_DNA"/>
</dbReference>
<dbReference type="OMA" id="HWPMAYQ"/>
<dbReference type="SUPFAM" id="SSF51430">
    <property type="entry name" value="NAD(P)-linked oxidoreductase"/>
    <property type="match status" value="1"/>
</dbReference>
<evidence type="ECO:0000256" key="5">
    <source>
        <dbReference type="PIRSR" id="PIRSR000097-2"/>
    </source>
</evidence>
<feature type="binding site" evidence="5">
    <location>
        <position position="113"/>
    </location>
    <ligand>
        <name>substrate</name>
    </ligand>
</feature>
<dbReference type="Pfam" id="PF00248">
    <property type="entry name" value="Aldo_ket_red"/>
    <property type="match status" value="1"/>
</dbReference>
<evidence type="ECO:0000259" key="7">
    <source>
        <dbReference type="Pfam" id="PF00248"/>
    </source>
</evidence>
<dbReference type="PROSITE" id="PS00798">
    <property type="entry name" value="ALDOKETO_REDUCTASE_1"/>
    <property type="match status" value="1"/>
</dbReference>
<dbReference type="OrthoDB" id="416253at2759"/>
<dbReference type="HOGENOM" id="CLU_023205_0_3_1"/>
<dbReference type="CDD" id="cd19120">
    <property type="entry name" value="AKR_AKR3C2-3"/>
    <property type="match status" value="1"/>
</dbReference>
<dbReference type="PRINTS" id="PR00069">
    <property type="entry name" value="ALDKETRDTASE"/>
</dbReference>
<evidence type="ECO:0000256" key="3">
    <source>
        <dbReference type="ARBA" id="ARBA00023002"/>
    </source>
</evidence>
<keyword evidence="3" id="KW-0560">Oxidoreductase</keyword>
<proteinExistence type="inferred from homology"/>
<dbReference type="eggNOG" id="KOG1577">
    <property type="taxonomic scope" value="Eukaryota"/>
</dbReference>
<dbReference type="RefSeq" id="XP_007832620.1">
    <property type="nucleotide sequence ID" value="XM_007834429.1"/>
</dbReference>
<dbReference type="InParanoid" id="W3XEX2"/>
<dbReference type="FunFam" id="3.20.20.100:FF:000002">
    <property type="entry name" value="2,5-diketo-D-gluconic acid reductase A"/>
    <property type="match status" value="1"/>
</dbReference>
<feature type="domain" description="NADP-dependent oxidoreductase" evidence="7">
    <location>
        <begin position="37"/>
        <end position="272"/>
    </location>
</feature>
<organism evidence="8 9">
    <name type="scientific">Pestalotiopsis fici (strain W106-1 / CGMCC3.15140)</name>
    <dbReference type="NCBI Taxonomy" id="1229662"/>
    <lineage>
        <taxon>Eukaryota</taxon>
        <taxon>Fungi</taxon>
        <taxon>Dikarya</taxon>
        <taxon>Ascomycota</taxon>
        <taxon>Pezizomycotina</taxon>
        <taxon>Sordariomycetes</taxon>
        <taxon>Xylariomycetidae</taxon>
        <taxon>Amphisphaeriales</taxon>
        <taxon>Sporocadaceae</taxon>
        <taxon>Pestalotiopsis</taxon>
    </lineage>
</organism>
<dbReference type="AlphaFoldDB" id="W3XEX2"/>
<gene>
    <name evidence="8" type="ORF">PFICI_05848</name>
</gene>
<dbReference type="Proteomes" id="UP000030651">
    <property type="component" value="Unassembled WGS sequence"/>
</dbReference>
<dbReference type="InterPro" id="IPR036812">
    <property type="entry name" value="NAD(P)_OxRdtase_dom_sf"/>
</dbReference>
<evidence type="ECO:0000256" key="1">
    <source>
        <dbReference type="ARBA" id="ARBA00007905"/>
    </source>
</evidence>
<evidence type="ECO:0000256" key="6">
    <source>
        <dbReference type="PIRSR" id="PIRSR000097-3"/>
    </source>
</evidence>
<dbReference type="InterPro" id="IPR018170">
    <property type="entry name" value="Aldo/ket_reductase_CS"/>
</dbReference>
<comment type="similarity">
    <text evidence="1">Belongs to the aldo/keto reductase family.</text>
</comment>
<accession>W3XEX2</accession>
<feature type="site" description="Lowers pKa of active site Tyr" evidence="6">
    <location>
        <position position="84"/>
    </location>
</feature>
<protein>
    <recommendedName>
        <fullName evidence="7">NADP-dependent oxidoreductase domain-containing protein</fullName>
    </recommendedName>
</protein>
<keyword evidence="2" id="KW-0521">NADP</keyword>
<dbReference type="GO" id="GO:0016652">
    <property type="term" value="F:oxidoreductase activity, acting on NAD(P)H as acceptor"/>
    <property type="evidence" value="ECO:0007669"/>
    <property type="project" value="InterPro"/>
</dbReference>
<dbReference type="PIRSF" id="PIRSF000097">
    <property type="entry name" value="AKR"/>
    <property type="match status" value="1"/>
</dbReference>
<dbReference type="PANTHER" id="PTHR43827:SF3">
    <property type="entry name" value="NADP-DEPENDENT OXIDOREDUCTASE DOMAIN-CONTAINING PROTEIN"/>
    <property type="match status" value="1"/>
</dbReference>
<evidence type="ECO:0000256" key="4">
    <source>
        <dbReference type="PIRSR" id="PIRSR000097-1"/>
    </source>
</evidence>
<dbReference type="InterPro" id="IPR044494">
    <property type="entry name" value="AKR3C2/3"/>
</dbReference>
<dbReference type="FunCoup" id="W3XEX2">
    <property type="interactions" value="211"/>
</dbReference>
<dbReference type="GO" id="GO:0016616">
    <property type="term" value="F:oxidoreductase activity, acting on the CH-OH group of donors, NAD or NADP as acceptor"/>
    <property type="evidence" value="ECO:0007669"/>
    <property type="project" value="UniProtKB-ARBA"/>
</dbReference>
<dbReference type="Gene3D" id="3.20.20.100">
    <property type="entry name" value="NADP-dependent oxidoreductase domain"/>
    <property type="match status" value="1"/>
</dbReference>
<reference evidence="9" key="1">
    <citation type="journal article" date="2015" name="BMC Genomics">
        <title>Genomic and transcriptomic analysis of the endophytic fungus Pestalotiopsis fici reveals its lifestyle and high potential for synthesis of natural products.</title>
        <authorList>
            <person name="Wang X."/>
            <person name="Zhang X."/>
            <person name="Liu L."/>
            <person name="Xiang M."/>
            <person name="Wang W."/>
            <person name="Sun X."/>
            <person name="Che Y."/>
            <person name="Guo L."/>
            <person name="Liu G."/>
            <person name="Guo L."/>
            <person name="Wang C."/>
            <person name="Yin W.B."/>
            <person name="Stadler M."/>
            <person name="Zhang X."/>
            <person name="Liu X."/>
        </authorList>
    </citation>
    <scope>NUCLEOTIDE SEQUENCE [LARGE SCALE GENOMIC DNA]</scope>
    <source>
        <strain evidence="9">W106-1 / CGMCC3.15140</strain>
    </source>
</reference>
<evidence type="ECO:0000313" key="9">
    <source>
        <dbReference type="Proteomes" id="UP000030651"/>
    </source>
</evidence>
<dbReference type="PANTHER" id="PTHR43827">
    <property type="entry name" value="2,5-DIKETO-D-GLUCONIC ACID REDUCTASE"/>
    <property type="match status" value="1"/>
</dbReference>
<dbReference type="InterPro" id="IPR020471">
    <property type="entry name" value="AKR"/>
</dbReference>
<evidence type="ECO:0000256" key="2">
    <source>
        <dbReference type="ARBA" id="ARBA00022857"/>
    </source>
</evidence>
<name>W3XEX2_PESFW</name>